<dbReference type="eggNOG" id="COG2982">
    <property type="taxonomic scope" value="Bacteria"/>
</dbReference>
<evidence type="ECO:0008006" key="4">
    <source>
        <dbReference type="Google" id="ProtNLM"/>
    </source>
</evidence>
<feature type="chain" id="PRO_5004207094" description="DUF2125 domain-containing protein" evidence="1">
    <location>
        <begin position="25"/>
        <end position="505"/>
    </location>
</feature>
<evidence type="ECO:0000256" key="1">
    <source>
        <dbReference type="SAM" id="SignalP"/>
    </source>
</evidence>
<accession>Q2CBE0</accession>
<dbReference type="OrthoDB" id="7791409at2"/>
<dbReference type="HOGENOM" id="CLU_041418_0_0_5"/>
<name>Q2CBE0_OCEGH</name>
<comment type="caution">
    <text evidence="2">The sequence shown here is derived from an EMBL/GenBank/DDBJ whole genome shotgun (WGS) entry which is preliminary data.</text>
</comment>
<dbReference type="RefSeq" id="WP_007255902.1">
    <property type="nucleotide sequence ID" value="NZ_CH724107.1"/>
</dbReference>
<dbReference type="EMBL" id="AAOT01000040">
    <property type="protein sequence ID" value="EAR49958.1"/>
    <property type="molecule type" value="Genomic_DNA"/>
</dbReference>
<dbReference type="STRING" id="314256.OG2516_11921"/>
<dbReference type="Pfam" id="PF09898">
    <property type="entry name" value="DUF2125"/>
    <property type="match status" value="1"/>
</dbReference>
<keyword evidence="1" id="KW-0732">Signal</keyword>
<sequence>MMATLKTFGGAALAALLGSTAAFADVTAQEVWDDWKAQMEIYGDGAVTVGSETMKGETLTVEDITVRFADEEAVVTAEIGPILLTTNEDGTVSVELPGESPVTIETNPVYGEPVEMQLTFTQEAAMMTVSGDPDAMTYDLVAASYGIRVDDISDSGEVNLNAAEATLSNIEATYSSVTNGQLRNLDYDFSAESLSANVDAEEPGGPGLFKFSGAIDALRTNASIVVPVEMDMDAPESAFVDGLSFEGGYSFGSNSYVFELNEGENRETSGAVTASGGELSIAMSSAGFSFSGGATEPSLELSSYDLPFPVSVSAAEYAYGISVPLAAGDAPQPFGLSLLLDRLAIGEPLWGMIDPAASLPHDPATVRLDLTGMVNPRYDVLDPSQMPQMMSDDLPADLTELSLNDLTVSVAGAELIGSGSFTFDSSDLETFQGFPAPTGELTVRLTGANTLIDKLVEMGLLPQEPAMGARMMMGMFAKPVGDDQLETKLEITGDGQIIANGQRIQ</sequence>
<dbReference type="AlphaFoldDB" id="Q2CBE0"/>
<gene>
    <name evidence="2" type="ORF">OG2516_11921</name>
</gene>
<protein>
    <recommendedName>
        <fullName evidence="4">DUF2125 domain-containing protein</fullName>
    </recommendedName>
</protein>
<reference evidence="2 3" key="1">
    <citation type="journal article" date="2010" name="J. Bacteriol.">
        <title>Genome sequences of Oceanicola granulosus HTCC2516(T) and Oceanicola batsensis HTCC2597(TDelta).</title>
        <authorList>
            <person name="Thrash J.C."/>
            <person name="Cho J.C."/>
            <person name="Vergin K.L."/>
            <person name="Giovannoni S.J."/>
        </authorList>
    </citation>
    <scope>NUCLEOTIDE SEQUENCE [LARGE SCALE GENOMIC DNA]</scope>
    <source>
        <strain evidence="3">ATCC BAA-861 / DSM 15982 / KCTC 12143 / HTCC2516</strain>
    </source>
</reference>
<evidence type="ECO:0000313" key="2">
    <source>
        <dbReference type="EMBL" id="EAR49958.1"/>
    </source>
</evidence>
<dbReference type="InterPro" id="IPR018666">
    <property type="entry name" value="DUF2125"/>
</dbReference>
<proteinExistence type="predicted"/>
<evidence type="ECO:0000313" key="3">
    <source>
        <dbReference type="Proteomes" id="UP000003635"/>
    </source>
</evidence>
<organism evidence="2 3">
    <name type="scientific">Oceanicola granulosus (strain ATCC BAA-861 / DSM 15982 / KCTC 12143 / HTCC2516)</name>
    <dbReference type="NCBI Taxonomy" id="314256"/>
    <lineage>
        <taxon>Bacteria</taxon>
        <taxon>Pseudomonadati</taxon>
        <taxon>Pseudomonadota</taxon>
        <taxon>Alphaproteobacteria</taxon>
        <taxon>Rhodobacterales</taxon>
        <taxon>Roseobacteraceae</taxon>
        <taxon>Oceanicola</taxon>
    </lineage>
</organism>
<keyword evidence="3" id="KW-1185">Reference proteome</keyword>
<feature type="signal peptide" evidence="1">
    <location>
        <begin position="1"/>
        <end position="24"/>
    </location>
</feature>
<dbReference type="Proteomes" id="UP000003635">
    <property type="component" value="Unassembled WGS sequence"/>
</dbReference>